<dbReference type="Proteomes" id="UP000265703">
    <property type="component" value="Unassembled WGS sequence"/>
</dbReference>
<dbReference type="AlphaFoldDB" id="A0A397SVN2"/>
<dbReference type="EMBL" id="QKYT01000236">
    <property type="protein sequence ID" value="RIA89029.1"/>
    <property type="molecule type" value="Genomic_DNA"/>
</dbReference>
<proteinExistence type="predicted"/>
<sequence>MEVGQKTTRQSSHENDDHHDVFMLLSCNVIINLFIKMFFSVYKQIICHMGRYILEDPDDPRDLATSRYDLVINEATANSSVSSTTTFLPPIKYLLEFNNGEIMYGDKEMIWRFFSLKVVSVFEVFIIWKTKNLTLMGKNCVHLKRSTENMDDDQQDFR</sequence>
<organism evidence="2 3">
    <name type="scientific">Glomus cerebriforme</name>
    <dbReference type="NCBI Taxonomy" id="658196"/>
    <lineage>
        <taxon>Eukaryota</taxon>
        <taxon>Fungi</taxon>
        <taxon>Fungi incertae sedis</taxon>
        <taxon>Mucoromycota</taxon>
        <taxon>Glomeromycotina</taxon>
        <taxon>Glomeromycetes</taxon>
        <taxon>Glomerales</taxon>
        <taxon>Glomeraceae</taxon>
        <taxon>Glomus</taxon>
    </lineage>
</organism>
<evidence type="ECO:0000313" key="2">
    <source>
        <dbReference type="EMBL" id="RIA89029.1"/>
    </source>
</evidence>
<keyword evidence="1" id="KW-1133">Transmembrane helix</keyword>
<reference evidence="2 3" key="1">
    <citation type="submission" date="2018-06" db="EMBL/GenBank/DDBJ databases">
        <title>Comparative genomics reveals the genomic features of Rhizophagus irregularis, R. cerebriforme, R. diaphanum and Gigaspora rosea, and their symbiotic lifestyle signature.</title>
        <authorList>
            <person name="Morin E."/>
            <person name="San Clemente H."/>
            <person name="Chen E.C.H."/>
            <person name="De La Providencia I."/>
            <person name="Hainaut M."/>
            <person name="Kuo A."/>
            <person name="Kohler A."/>
            <person name="Murat C."/>
            <person name="Tang N."/>
            <person name="Roy S."/>
            <person name="Loubradou J."/>
            <person name="Henrissat B."/>
            <person name="Grigoriev I.V."/>
            <person name="Corradi N."/>
            <person name="Roux C."/>
            <person name="Martin F.M."/>
        </authorList>
    </citation>
    <scope>NUCLEOTIDE SEQUENCE [LARGE SCALE GENOMIC DNA]</scope>
    <source>
        <strain evidence="2 3">DAOM 227022</strain>
    </source>
</reference>
<gene>
    <name evidence="2" type="ORF">C1645_738970</name>
</gene>
<name>A0A397SVN2_9GLOM</name>
<keyword evidence="3" id="KW-1185">Reference proteome</keyword>
<accession>A0A397SVN2</accession>
<protein>
    <submittedName>
        <fullName evidence="2">Uncharacterized protein</fullName>
    </submittedName>
</protein>
<comment type="caution">
    <text evidence="2">The sequence shown here is derived from an EMBL/GenBank/DDBJ whole genome shotgun (WGS) entry which is preliminary data.</text>
</comment>
<evidence type="ECO:0000256" key="1">
    <source>
        <dbReference type="SAM" id="Phobius"/>
    </source>
</evidence>
<keyword evidence="1" id="KW-0812">Transmembrane</keyword>
<feature type="transmembrane region" description="Helical" evidence="1">
    <location>
        <begin position="21"/>
        <end position="42"/>
    </location>
</feature>
<keyword evidence="1" id="KW-0472">Membrane</keyword>
<evidence type="ECO:0000313" key="3">
    <source>
        <dbReference type="Proteomes" id="UP000265703"/>
    </source>
</evidence>